<keyword evidence="3" id="KW-1003">Cell membrane</keyword>
<organism evidence="7 8">
    <name type="scientific">Acidimicrobium ferrooxidans (strain DSM 10331 / JCM 15462 / NBRC 103882 / ICP)</name>
    <dbReference type="NCBI Taxonomy" id="525909"/>
    <lineage>
        <taxon>Bacteria</taxon>
        <taxon>Bacillati</taxon>
        <taxon>Actinomycetota</taxon>
        <taxon>Acidimicrobiia</taxon>
        <taxon>Acidimicrobiales</taxon>
        <taxon>Acidimicrobiaceae</taxon>
        <taxon>Acidimicrobium</taxon>
    </lineage>
</organism>
<comment type="subcellular location">
    <subcellularLocation>
        <location evidence="1">Cell membrane</location>
        <topology evidence="1">Multi-pass membrane protein</topology>
    </subcellularLocation>
</comment>
<protein>
    <submittedName>
        <fullName evidence="7">DoxX family protein</fullName>
    </submittedName>
</protein>
<dbReference type="PANTHER" id="PTHR33452">
    <property type="entry name" value="OXIDOREDUCTASE CATD-RELATED"/>
    <property type="match status" value="1"/>
</dbReference>
<dbReference type="EMBL" id="CP001631">
    <property type="protein sequence ID" value="ACU53813.1"/>
    <property type="molecule type" value="Genomic_DNA"/>
</dbReference>
<evidence type="ECO:0000313" key="7">
    <source>
        <dbReference type="EMBL" id="ACU53813.1"/>
    </source>
</evidence>
<comment type="similarity">
    <text evidence="2">Belongs to the DoxX family.</text>
</comment>
<keyword evidence="4" id="KW-0812">Transmembrane</keyword>
<evidence type="ECO:0000256" key="1">
    <source>
        <dbReference type="ARBA" id="ARBA00004651"/>
    </source>
</evidence>
<dbReference type="eggNOG" id="COG2259">
    <property type="taxonomic scope" value="Bacteria"/>
</dbReference>
<dbReference type="HOGENOM" id="CLU_058421_1_3_11"/>
<name>C7LYK5_ACIFD</name>
<dbReference type="KEGG" id="afo:Afer_0868"/>
<gene>
    <name evidence="7" type="ordered locus">Afer_0868</name>
</gene>
<evidence type="ECO:0000256" key="6">
    <source>
        <dbReference type="ARBA" id="ARBA00023136"/>
    </source>
</evidence>
<evidence type="ECO:0000256" key="4">
    <source>
        <dbReference type="ARBA" id="ARBA00022692"/>
    </source>
</evidence>
<dbReference type="GO" id="GO:0005886">
    <property type="term" value="C:plasma membrane"/>
    <property type="evidence" value="ECO:0007669"/>
    <property type="project" value="UniProtKB-SubCell"/>
</dbReference>
<evidence type="ECO:0000256" key="2">
    <source>
        <dbReference type="ARBA" id="ARBA00006679"/>
    </source>
</evidence>
<dbReference type="PANTHER" id="PTHR33452:SF1">
    <property type="entry name" value="INNER MEMBRANE PROTEIN YPHA-RELATED"/>
    <property type="match status" value="1"/>
</dbReference>
<dbReference type="InterPro" id="IPR032808">
    <property type="entry name" value="DoxX"/>
</dbReference>
<dbReference type="STRING" id="525909.Afer_0868"/>
<dbReference type="AlphaFoldDB" id="C7LYK5"/>
<dbReference type="RefSeq" id="WP_015798302.1">
    <property type="nucleotide sequence ID" value="NC_013124.1"/>
</dbReference>
<proteinExistence type="inferred from homology"/>
<evidence type="ECO:0000256" key="3">
    <source>
        <dbReference type="ARBA" id="ARBA00022475"/>
    </source>
</evidence>
<dbReference type="Pfam" id="PF07681">
    <property type="entry name" value="DoxX"/>
    <property type="match status" value="1"/>
</dbReference>
<evidence type="ECO:0000256" key="5">
    <source>
        <dbReference type="ARBA" id="ARBA00022989"/>
    </source>
</evidence>
<keyword evidence="8" id="KW-1185">Reference proteome</keyword>
<sequence length="130" mass="13491">MGLTARVGRLLGRVALAPIFIVAGFEALRDPGHRPEVAAKAGLPSPELLVRLNGAAMVAGGLGLATGLRRRLAALGLIASLGATTVVGHPFWREEPGPGRTMQRVQFLKNLGLLGGLALVVCDPGRDRDA</sequence>
<keyword evidence="6" id="KW-0472">Membrane</keyword>
<accession>C7LYK5</accession>
<dbReference type="InterPro" id="IPR051907">
    <property type="entry name" value="DoxX-like_oxidoreductase"/>
</dbReference>
<reference evidence="7 8" key="1">
    <citation type="journal article" date="2009" name="Stand. Genomic Sci.">
        <title>Complete genome sequence of Acidimicrobium ferrooxidans type strain (ICP).</title>
        <authorList>
            <person name="Clum A."/>
            <person name="Nolan M."/>
            <person name="Lang E."/>
            <person name="Glavina Del Rio T."/>
            <person name="Tice H."/>
            <person name="Copeland A."/>
            <person name="Cheng J.F."/>
            <person name="Lucas S."/>
            <person name="Chen F."/>
            <person name="Bruce D."/>
            <person name="Goodwin L."/>
            <person name="Pitluck S."/>
            <person name="Ivanova N."/>
            <person name="Mavrommatis K."/>
            <person name="Mikhailova N."/>
            <person name="Pati A."/>
            <person name="Chen A."/>
            <person name="Palaniappan K."/>
            <person name="Goker M."/>
            <person name="Spring S."/>
            <person name="Land M."/>
            <person name="Hauser L."/>
            <person name="Chang Y.J."/>
            <person name="Jeffries C.C."/>
            <person name="Chain P."/>
            <person name="Bristow J."/>
            <person name="Eisen J.A."/>
            <person name="Markowitz V."/>
            <person name="Hugenholtz P."/>
            <person name="Kyrpides N.C."/>
            <person name="Klenk H.P."/>
            <person name="Lapidus A."/>
        </authorList>
    </citation>
    <scope>NUCLEOTIDE SEQUENCE [LARGE SCALE GENOMIC DNA]</scope>
    <source>
        <strain evidence="8">DSM 10331 / JCM 15462 / NBRC 103882 / ICP</strain>
    </source>
</reference>
<keyword evidence="5" id="KW-1133">Transmembrane helix</keyword>
<dbReference type="Proteomes" id="UP000000771">
    <property type="component" value="Chromosome"/>
</dbReference>
<evidence type="ECO:0000313" key="8">
    <source>
        <dbReference type="Proteomes" id="UP000000771"/>
    </source>
</evidence>